<feature type="compositionally biased region" description="Low complexity" evidence="1">
    <location>
        <begin position="256"/>
        <end position="284"/>
    </location>
</feature>
<feature type="region of interest" description="Disordered" evidence="1">
    <location>
        <begin position="255"/>
        <end position="284"/>
    </location>
</feature>
<protein>
    <recommendedName>
        <fullName evidence="2">Senescence domain-containing protein</fullName>
    </recommendedName>
</protein>
<dbReference type="AlphaFoldDB" id="A0A9W8NZS0"/>
<dbReference type="GO" id="GO:0051301">
    <property type="term" value="P:cell division"/>
    <property type="evidence" value="ECO:0007669"/>
    <property type="project" value="TreeGrafter"/>
</dbReference>
<evidence type="ECO:0000313" key="3">
    <source>
        <dbReference type="EMBL" id="KAJ3744158.1"/>
    </source>
</evidence>
<evidence type="ECO:0000256" key="1">
    <source>
        <dbReference type="SAM" id="MobiDB-lite"/>
    </source>
</evidence>
<dbReference type="GO" id="GO:0005886">
    <property type="term" value="C:plasma membrane"/>
    <property type="evidence" value="ECO:0007669"/>
    <property type="project" value="TreeGrafter"/>
</dbReference>
<sequence>MVYGRDSGFILLSIPNVQIHSRQSSYSQNGTLTVECIYVTPAGQAAIDRDVFLILQINSNEIPLDPRRIITLGVPIEGAPERIYVLHRTDLESEELELHIPVFDSEDPRELQRLEDVDTLEGIFTEYADFRESQTTSVFAYQNIPLKDASQAPRGHLVLVNEDSGEIIGEVDKKISIHEEPALSHSEIGHEHDPVVIEIGQDEEGQAVEVFARTIPADQQDWMTSSAKLVSQGISQSTNLLMNVVSSASNYYINHSSPSTSRPASSAALNIPGSSASSKSSSSSSKAIAFISSSRTQTGLTHAHALTAQAVKVSGKTLSLIDDMIGKIIGSKSKPSTVVPSSSSIHTGMPPPPPYSTIPSTNAKPLLPPRNTSEHLKLPGPEKPPLPPRHATVTAPPLPPRTLTKKVKLVLSADLILSTIDESLKQLIDVGGRSATRVVQHRYGTEAAQSTALMAGTARNVALVYIDMQGIGRKALIKRVGKQYVKSRLANSKRKADQT</sequence>
<dbReference type="InterPro" id="IPR009686">
    <property type="entry name" value="Senescence/spartin_C"/>
</dbReference>
<gene>
    <name evidence="3" type="ORF">DFH05DRAFT_1446713</name>
</gene>
<feature type="region of interest" description="Disordered" evidence="1">
    <location>
        <begin position="332"/>
        <end position="387"/>
    </location>
</feature>
<feature type="compositionally biased region" description="Low complexity" evidence="1">
    <location>
        <begin position="332"/>
        <end position="344"/>
    </location>
</feature>
<proteinExistence type="predicted"/>
<organism evidence="3 4">
    <name type="scientific">Lentinula detonsa</name>
    <dbReference type="NCBI Taxonomy" id="2804962"/>
    <lineage>
        <taxon>Eukaryota</taxon>
        <taxon>Fungi</taxon>
        <taxon>Dikarya</taxon>
        <taxon>Basidiomycota</taxon>
        <taxon>Agaricomycotina</taxon>
        <taxon>Agaricomycetes</taxon>
        <taxon>Agaricomycetidae</taxon>
        <taxon>Agaricales</taxon>
        <taxon>Marasmiineae</taxon>
        <taxon>Omphalotaceae</taxon>
        <taxon>Lentinula</taxon>
    </lineage>
</organism>
<accession>A0A9W8NZS0</accession>
<feature type="domain" description="Senescence" evidence="2">
    <location>
        <begin position="222"/>
        <end position="482"/>
    </location>
</feature>
<keyword evidence="4" id="KW-1185">Reference proteome</keyword>
<evidence type="ECO:0000259" key="2">
    <source>
        <dbReference type="Pfam" id="PF06911"/>
    </source>
</evidence>
<evidence type="ECO:0000313" key="4">
    <source>
        <dbReference type="Proteomes" id="UP001142393"/>
    </source>
</evidence>
<dbReference type="Pfam" id="PF06911">
    <property type="entry name" value="Senescence"/>
    <property type="match status" value="1"/>
</dbReference>
<name>A0A9W8NZS0_9AGAR</name>
<dbReference type="Proteomes" id="UP001142393">
    <property type="component" value="Unassembled WGS sequence"/>
</dbReference>
<dbReference type="EMBL" id="JANVFU010000007">
    <property type="protein sequence ID" value="KAJ3744158.1"/>
    <property type="molecule type" value="Genomic_DNA"/>
</dbReference>
<dbReference type="PANTHER" id="PTHR21068">
    <property type="entry name" value="SPARTIN"/>
    <property type="match status" value="1"/>
</dbReference>
<comment type="caution">
    <text evidence="3">The sequence shown here is derived from an EMBL/GenBank/DDBJ whole genome shotgun (WGS) entry which is preliminary data.</text>
</comment>
<dbReference type="InterPro" id="IPR045036">
    <property type="entry name" value="Spartin-like"/>
</dbReference>
<dbReference type="PANTHER" id="PTHR21068:SF43">
    <property type="entry name" value="SPARTIN"/>
    <property type="match status" value="1"/>
</dbReference>
<reference evidence="3 4" key="1">
    <citation type="journal article" date="2023" name="Proc. Natl. Acad. Sci. U.S.A.">
        <title>A global phylogenomic analysis of the shiitake genus Lentinula.</title>
        <authorList>
            <person name="Sierra-Patev S."/>
            <person name="Min B."/>
            <person name="Naranjo-Ortiz M."/>
            <person name="Looney B."/>
            <person name="Konkel Z."/>
            <person name="Slot J.C."/>
            <person name="Sakamoto Y."/>
            <person name="Steenwyk J.L."/>
            <person name="Rokas A."/>
            <person name="Carro J."/>
            <person name="Camarero S."/>
            <person name="Ferreira P."/>
            <person name="Molpeceres G."/>
            <person name="Ruiz-Duenas F.J."/>
            <person name="Serrano A."/>
            <person name="Henrissat B."/>
            <person name="Drula E."/>
            <person name="Hughes K.W."/>
            <person name="Mata J.L."/>
            <person name="Ishikawa N.K."/>
            <person name="Vargas-Isla R."/>
            <person name="Ushijima S."/>
            <person name="Smith C.A."/>
            <person name="Donoghue J."/>
            <person name="Ahrendt S."/>
            <person name="Andreopoulos W."/>
            <person name="He G."/>
            <person name="LaButti K."/>
            <person name="Lipzen A."/>
            <person name="Ng V."/>
            <person name="Riley R."/>
            <person name="Sandor L."/>
            <person name="Barry K."/>
            <person name="Martinez A.T."/>
            <person name="Xiao Y."/>
            <person name="Gibbons J.G."/>
            <person name="Terashima K."/>
            <person name="Grigoriev I.V."/>
            <person name="Hibbett D."/>
        </authorList>
    </citation>
    <scope>NUCLEOTIDE SEQUENCE [LARGE SCALE GENOMIC DNA]</scope>
    <source>
        <strain evidence="3 4">TFB7810</strain>
    </source>
</reference>